<dbReference type="GO" id="GO:0008081">
    <property type="term" value="F:phosphoric diester hydrolase activity"/>
    <property type="evidence" value="ECO:0007669"/>
    <property type="project" value="TreeGrafter"/>
</dbReference>
<dbReference type="EMBL" id="KV454542">
    <property type="protein sequence ID" value="ODV66497.1"/>
    <property type="molecule type" value="Genomic_DNA"/>
</dbReference>
<feature type="chain" id="PRO_5009162265" description="Calcineurin-like phosphoesterase domain-containing protein" evidence="3">
    <location>
        <begin position="18"/>
        <end position="704"/>
    </location>
</feature>
<name>A0A1E4RGU8_9ASCO</name>
<organism evidence="5 6">
    <name type="scientific">Hyphopichia burtonii NRRL Y-1933</name>
    <dbReference type="NCBI Taxonomy" id="984485"/>
    <lineage>
        <taxon>Eukaryota</taxon>
        <taxon>Fungi</taxon>
        <taxon>Dikarya</taxon>
        <taxon>Ascomycota</taxon>
        <taxon>Saccharomycotina</taxon>
        <taxon>Pichiomycetes</taxon>
        <taxon>Debaryomycetaceae</taxon>
        <taxon>Hyphopichia</taxon>
    </lineage>
</organism>
<dbReference type="InterPro" id="IPR041805">
    <property type="entry name" value="ASMase/PPN1_MPP"/>
</dbReference>
<feature type="signal peptide" evidence="3">
    <location>
        <begin position="1"/>
        <end position="17"/>
    </location>
</feature>
<dbReference type="Pfam" id="PF00149">
    <property type="entry name" value="Metallophos"/>
    <property type="match status" value="1"/>
</dbReference>
<protein>
    <recommendedName>
        <fullName evidence="4">Calcineurin-like phosphoesterase domain-containing protein</fullName>
    </recommendedName>
</protein>
<reference evidence="6" key="1">
    <citation type="submission" date="2016-05" db="EMBL/GenBank/DDBJ databases">
        <title>Comparative genomics of biotechnologically important yeasts.</title>
        <authorList>
            <consortium name="DOE Joint Genome Institute"/>
            <person name="Riley R."/>
            <person name="Haridas S."/>
            <person name="Wolfe K.H."/>
            <person name="Lopes M.R."/>
            <person name="Hittinger C.T."/>
            <person name="Goker M."/>
            <person name="Salamov A."/>
            <person name="Wisecaver J."/>
            <person name="Long T.M."/>
            <person name="Aerts A.L."/>
            <person name="Barry K."/>
            <person name="Choi C."/>
            <person name="Clum A."/>
            <person name="Coughlan A.Y."/>
            <person name="Deshpande S."/>
            <person name="Douglass A.P."/>
            <person name="Hanson S.J."/>
            <person name="Klenk H.-P."/>
            <person name="Labutti K."/>
            <person name="Lapidus A."/>
            <person name="Lindquist E."/>
            <person name="Lipzen A."/>
            <person name="Meier-Kolthoff J.P."/>
            <person name="Ohm R.A."/>
            <person name="Otillar R.P."/>
            <person name="Pangilinan J."/>
            <person name="Peng Y."/>
            <person name="Rokas A."/>
            <person name="Rosa C.A."/>
            <person name="Scheuner C."/>
            <person name="Sibirny A.A."/>
            <person name="Slot J.C."/>
            <person name="Stielow J.B."/>
            <person name="Sun H."/>
            <person name="Kurtzman C.P."/>
            <person name="Blackwell M."/>
            <person name="Grigoriev I.V."/>
            <person name="Jeffries T.W."/>
        </authorList>
    </citation>
    <scope>NUCLEOTIDE SEQUENCE [LARGE SCALE GENOMIC DNA]</scope>
    <source>
        <strain evidence="6">NRRL Y-1933</strain>
    </source>
</reference>
<keyword evidence="1" id="KW-0378">Hydrolase</keyword>
<dbReference type="InterPro" id="IPR029052">
    <property type="entry name" value="Metallo-depent_PP-like"/>
</dbReference>
<evidence type="ECO:0000256" key="3">
    <source>
        <dbReference type="SAM" id="SignalP"/>
    </source>
</evidence>
<proteinExistence type="predicted"/>
<gene>
    <name evidence="5" type="ORF">HYPBUDRAFT_140927</name>
</gene>
<dbReference type="SUPFAM" id="SSF56300">
    <property type="entry name" value="Metallo-dependent phosphatases"/>
    <property type="match status" value="1"/>
</dbReference>
<dbReference type="GeneID" id="30994319"/>
<dbReference type="Proteomes" id="UP000095085">
    <property type="component" value="Unassembled WGS sequence"/>
</dbReference>
<evidence type="ECO:0000313" key="5">
    <source>
        <dbReference type="EMBL" id="ODV66497.1"/>
    </source>
</evidence>
<dbReference type="PANTHER" id="PTHR10340:SF27">
    <property type="entry name" value="ACL091CP"/>
    <property type="match status" value="1"/>
</dbReference>
<dbReference type="Gene3D" id="3.60.21.10">
    <property type="match status" value="1"/>
</dbReference>
<keyword evidence="3" id="KW-0732">Signal</keyword>
<evidence type="ECO:0000313" key="6">
    <source>
        <dbReference type="Proteomes" id="UP000095085"/>
    </source>
</evidence>
<evidence type="ECO:0000259" key="4">
    <source>
        <dbReference type="Pfam" id="PF00149"/>
    </source>
</evidence>
<dbReference type="CDD" id="cd00842">
    <property type="entry name" value="MPP_ASMase"/>
    <property type="match status" value="1"/>
</dbReference>
<evidence type="ECO:0000256" key="2">
    <source>
        <dbReference type="ARBA" id="ARBA00023180"/>
    </source>
</evidence>
<keyword evidence="6" id="KW-1185">Reference proteome</keyword>
<dbReference type="PANTHER" id="PTHR10340">
    <property type="entry name" value="SPHINGOMYELIN PHOSPHODIESTERASE"/>
    <property type="match status" value="1"/>
</dbReference>
<evidence type="ECO:0000256" key="1">
    <source>
        <dbReference type="ARBA" id="ARBA00022801"/>
    </source>
</evidence>
<dbReference type="InterPro" id="IPR004843">
    <property type="entry name" value="Calcineurin-like_PHP"/>
</dbReference>
<dbReference type="STRING" id="984485.A0A1E4RGU8"/>
<dbReference type="RefSeq" id="XP_020075564.1">
    <property type="nucleotide sequence ID" value="XM_020219769.1"/>
</dbReference>
<sequence length="704" mass="81706">MVNFVSTLLLGLAAGHAIPGIGSIEKQLVARDENYMDSVYNNLPDQDIDFINYHLKGLTGYNGTDCNKCKNKIKYGQSLLHEQPDKKHLISLLLFKYCIEENKGKESKCDNIDFFVTTNSLNSNTESGDFAGYQSETSINFYDNDFLSMLNFFNVSSDLDLEYYCHFKAKSCELPETPDIERYDFDSKWPAKQPHQYFEPTYNESRELFNVLHISDFHNQLRYAVGSEANCTSNGLCCLPEVYNEDLPKDKNHNFTDVYYDLDPSLENGELNISFYPNAHYDENNQYVKGDYYDYPKYRGWDFNWLPATTFGNYDCDPPETLMNNSLKYISEYNQSYEFSIFTGDIVDHDVYHCDANTTKFAEVRSYGIMKHFLKNLSVYPTLGNHDTFPYGQLPSLKLSNHLDTDKSSYHWNSDLLSKLWTSNDWLPKHDMDQIANHYAGFATVTKKGLKIISLNSNCYYQKNLWAYIGLEEDPDLFGQWEFLINELVESEKTGQRVWIMAHIPAGDSSALPIQSSIFAKIVKRFSPYTIANIFYGHTHKDQFKILYNDTDPINMAWISQAITPLGPSNPSWRYYQVEDESFNIINSFNYYTELNKTFTNDGNEPEWLYEYSARDTYDPEHEWPEKAPLNATFWNRFVVEPIKNESNIEFNQKYTDLLHRFAPGTPDCKNGSVISDQCYTDNICDMSSFTSDEYNKCQRGSFD</sequence>
<feature type="domain" description="Calcineurin-like phosphoesterase" evidence="4">
    <location>
        <begin position="336"/>
        <end position="541"/>
    </location>
</feature>
<dbReference type="OrthoDB" id="282973at2759"/>
<keyword evidence="2" id="KW-0325">Glycoprotein</keyword>
<dbReference type="AlphaFoldDB" id="A0A1E4RGU8"/>
<accession>A0A1E4RGU8</accession>